<keyword evidence="5 15" id="KW-0945">Host-virus interaction</keyword>
<comment type="subcellular location">
    <subcellularLocation>
        <location evidence="15">Virion</location>
    </subcellularLocation>
    <subcellularLocation>
        <location evidence="15">Host nucleus</location>
    </subcellularLocation>
</comment>
<keyword evidence="4 15" id="KW-1048">Host nucleus</keyword>
<keyword evidence="3 15" id="KW-0167">Capsid protein</keyword>
<name>A0A1D9EQ30_9PAPI</name>
<keyword evidence="14 15" id="KW-1160">Virus entry into host cell</keyword>
<keyword evidence="6" id="KW-1040">Host Golgi apparatus</keyword>
<gene>
    <name evidence="15 16" type="primary">L2</name>
</gene>
<evidence type="ECO:0000256" key="5">
    <source>
        <dbReference type="ARBA" id="ARBA00022581"/>
    </source>
</evidence>
<evidence type="ECO:0000256" key="2">
    <source>
        <dbReference type="ARBA" id="ARBA00022553"/>
    </source>
</evidence>
<keyword evidence="1 15" id="KW-1163">Viral penetration into host nucleus</keyword>
<dbReference type="GO" id="GO:0075521">
    <property type="term" value="P:microtubule-dependent intracellular transport of viral material towards nucleus"/>
    <property type="evidence" value="ECO:0007669"/>
    <property type="project" value="UniProtKB-UniRule"/>
</dbReference>
<dbReference type="InterPro" id="IPR000784">
    <property type="entry name" value="Late_L2"/>
</dbReference>
<organism evidence="16 17">
    <name type="scientific">Equus caballus papillomavirus 8</name>
    <dbReference type="NCBI Taxonomy" id="1912759"/>
    <lineage>
        <taxon>Viruses</taxon>
        <taxon>Monodnaviria</taxon>
        <taxon>Shotokuvirae</taxon>
        <taxon>Cossaviricota</taxon>
        <taxon>Papovaviricetes</taxon>
        <taxon>Zurhausenvirales</taxon>
        <taxon>Papillomaviridae</taxon>
        <taxon>Firstpapillomavirinae</taxon>
        <taxon>Treiskappapapillomavirus</taxon>
        <taxon>Treiskappapapillomavirus 1</taxon>
    </lineage>
</organism>
<comment type="PTM">
    <text evidence="15">Highly phosphorylated.</text>
</comment>
<evidence type="ECO:0000256" key="13">
    <source>
        <dbReference type="ARBA" id="ARBA00023157"/>
    </source>
</evidence>
<dbReference type="OrthoDB" id="8047at10239"/>
<dbReference type="GO" id="GO:0042025">
    <property type="term" value="C:host cell nucleus"/>
    <property type="evidence" value="ECO:0007669"/>
    <property type="project" value="UniProtKB-SubCell"/>
</dbReference>
<dbReference type="GeneID" id="30090140"/>
<keyword evidence="8 15" id="KW-0426">Late protein</keyword>
<evidence type="ECO:0000256" key="12">
    <source>
        <dbReference type="ARBA" id="ARBA00023125"/>
    </source>
</evidence>
<keyword evidence="12 15" id="KW-0238">DNA-binding</keyword>
<evidence type="ECO:0000313" key="17">
    <source>
        <dbReference type="Proteomes" id="UP000203177"/>
    </source>
</evidence>
<comment type="function">
    <text evidence="15">Minor protein of the capsid that localizes along the inner surface of the virion, within the central cavities beneath the L1 pentamers. Plays a role in capsid stabilization through interaction with the major capsid protein L1. Once the virion enters the host cell, L2 escorts the genomic DNA into the nucleus by promoting escape from the endosomal compartments and traffic through the host Golgi network. Mechanistically, the C-terminus of L2 possesses a cell-penetrating peptide that protudes from the host endosome, interacts with host cytoplasmic retromer cargo and thereby mediates the capsid delivery to the host trans-Golgi network. Plays a role through its interaction with host dynein in the intracellular microtubule-dependent transport of viral capsid toward the nucleus. Mediates the viral genome import into the nucleus through binding to host importins. Once within the nucleus, L2 localizes viral genomes to host PML bodies in order to activate early gene expression for establishment of infection. Later on, promotes late gene expression by interacting with the viral E2 protein and by inhibiting its transcriptional activation functions. During virion assembly, encapsidates the genome by direct interaction with the viral DNA.</text>
</comment>
<comment type="caution">
    <text evidence="15">Lacks conserved residue(s) required for the propagation of feature annotation.</text>
</comment>
<dbReference type="KEGG" id="vg:30090140"/>
<dbReference type="GO" id="GO:0003677">
    <property type="term" value="F:DNA binding"/>
    <property type="evidence" value="ECO:0007669"/>
    <property type="project" value="UniProtKB-UniRule"/>
</dbReference>
<dbReference type="Proteomes" id="UP000203177">
    <property type="component" value="Segment"/>
</dbReference>
<keyword evidence="10" id="KW-1039">Host endosome</keyword>
<keyword evidence="17" id="KW-1185">Reference proteome</keyword>
<evidence type="ECO:0000313" key="16">
    <source>
        <dbReference type="EMBL" id="AOY65118.1"/>
    </source>
</evidence>
<evidence type="ECO:0000256" key="8">
    <source>
        <dbReference type="ARBA" id="ARBA00022921"/>
    </source>
</evidence>
<keyword evidence="13" id="KW-1015">Disulfide bond</keyword>
<evidence type="ECO:0000256" key="7">
    <source>
        <dbReference type="ARBA" id="ARBA00022844"/>
    </source>
</evidence>
<dbReference type="GO" id="GO:0046718">
    <property type="term" value="P:symbiont entry into host cell"/>
    <property type="evidence" value="ECO:0007669"/>
    <property type="project" value="UniProtKB-KW"/>
</dbReference>
<evidence type="ECO:0000256" key="3">
    <source>
        <dbReference type="ARBA" id="ARBA00022561"/>
    </source>
</evidence>
<evidence type="ECO:0000256" key="6">
    <source>
        <dbReference type="ARBA" id="ARBA00022812"/>
    </source>
</evidence>
<keyword evidence="11 15" id="KW-1176">Cytoplasmic inwards viral transport</keyword>
<comment type="subunit">
    <text evidence="15">Interacts with major capsid protein L1. Interacts with E2; this interaction inhibits E2 transcriptional activity but not the DNA replication function E2. Interacts with host HSPA8; this interaction is required for L2 nuclear translocation. Interacts with host importins KPNB2 and KPNB3. Forms a complex with importin alpha2-beta1 heterodimers via interaction with the importin alpha2 adapter. Interacts with host DYNLT1; this interaction is essential for virus intracellular transport during entry. Interacts (via C-terminus) with host retromer subunits VPS35 AND VPS29.</text>
</comment>
<proteinExistence type="inferred from homology"/>
<dbReference type="GO" id="GO:0043657">
    <property type="term" value="C:host cell"/>
    <property type="evidence" value="ECO:0007669"/>
    <property type="project" value="GOC"/>
</dbReference>
<evidence type="ECO:0000256" key="11">
    <source>
        <dbReference type="ARBA" id="ARBA00023120"/>
    </source>
</evidence>
<protein>
    <recommendedName>
        <fullName evidence="15">Minor capsid protein L2</fullName>
    </recommendedName>
</protein>
<dbReference type="GO" id="GO:0005198">
    <property type="term" value="F:structural molecule activity"/>
    <property type="evidence" value="ECO:0007669"/>
    <property type="project" value="UniProtKB-UniRule"/>
</dbReference>
<keyword evidence="7 15" id="KW-0946">Virion</keyword>
<reference evidence="16 17" key="1">
    <citation type="submission" date="2016-03" db="EMBL/GenBank/DDBJ databases">
        <title>Cloning and Sequencing of Equus Caballus Papillomavirus 8.</title>
        <authorList>
            <person name="Zhou D."/>
            <person name="Paul S."/>
            <person name="Alkhilaiwi F."/>
            <person name="Luff J."/>
            <person name="Linder K."/>
            <person name="Bizikova P."/>
            <person name="Davies S."/>
            <person name="Schlegel R."/>
            <person name="Yuan H."/>
        </authorList>
    </citation>
    <scope>NUCLEOTIDE SEQUENCE [LARGE SCALE GENOMIC DNA]</scope>
    <source>
        <strain evidence="16 17">NCSU</strain>
    </source>
</reference>
<evidence type="ECO:0000256" key="1">
    <source>
        <dbReference type="ARBA" id="ARBA00022524"/>
    </source>
</evidence>
<keyword evidence="9 15" id="KW-1177">Microtubular inwards viral transport</keyword>
<evidence type="ECO:0000256" key="4">
    <source>
        <dbReference type="ARBA" id="ARBA00022562"/>
    </source>
</evidence>
<dbReference type="HAMAP" id="MF_04003">
    <property type="entry name" value="PPV_L2"/>
    <property type="match status" value="1"/>
</dbReference>
<dbReference type="Pfam" id="PF00513">
    <property type="entry name" value="Late_protein_L2"/>
    <property type="match status" value="1"/>
</dbReference>
<evidence type="ECO:0000256" key="9">
    <source>
        <dbReference type="ARBA" id="ARBA00022952"/>
    </source>
</evidence>
<accession>A0A1D9EQ30</accession>
<evidence type="ECO:0000256" key="14">
    <source>
        <dbReference type="ARBA" id="ARBA00023296"/>
    </source>
</evidence>
<sequence length="480" mass="50327">MTRAPRRKRASPADLYRTCATGDCPPDVKNIYEHKTVADKILQYGSLGVFFGRLGIGTGSGGGGALGYRPIGPSPTTRLVGSGVPARPPLLVDALGPIAYEDAGLFDSAVVALTDSSAGVDIGPAVEVIELQPLAPTSEGPAVLDVTTETAPGAPRTTRSYHQNPVFQASWHTPSSVGETSDQQAVSVLGDSHVSSAASESIELVKFGPRFSTPNAAPRAMFRPPRVSQTVQTSDPDFLVAPSRLTQFTYDNPAFDGSGSFEFGTDAVDVPAAAPDVGFNDLVRLGRQQLYEGPGGHVRAGRVGQRGTLRTRTGTVVGPQVFIFQELSSIANVSGEVFGPGELSGEAVHSLGSLSDFEVISLGSTSSYSDSALLDSESLDFTGHLVFSYSGGSARRPEYVHVHIPGLGAWIPENSVWVVNPGSAEGGLFPSSTSAGPSTANSLDASYSYYLHPSLNNKKKKKSKGLRGGWWFVADDLLAT</sequence>
<keyword evidence="2 15" id="KW-0597">Phosphoprotein</keyword>
<dbReference type="EMBL" id="KU963288">
    <property type="protein sequence ID" value="AOY65118.1"/>
    <property type="molecule type" value="Genomic_DNA"/>
</dbReference>
<dbReference type="GO" id="GO:0019028">
    <property type="term" value="C:viral capsid"/>
    <property type="evidence" value="ECO:0007669"/>
    <property type="project" value="UniProtKB-UniRule"/>
</dbReference>
<dbReference type="GO" id="GO:0075732">
    <property type="term" value="P:viral penetration into host nucleus"/>
    <property type="evidence" value="ECO:0007669"/>
    <property type="project" value="UniProtKB-KW"/>
</dbReference>
<evidence type="ECO:0000256" key="15">
    <source>
        <dbReference type="HAMAP-Rule" id="MF_04003"/>
    </source>
</evidence>
<dbReference type="RefSeq" id="YP_009315924.1">
    <property type="nucleotide sequence ID" value="NC_031756.1"/>
</dbReference>
<comment type="similarity">
    <text evidence="15">Belongs to the papillomaviridae L2 protein family.</text>
</comment>
<evidence type="ECO:0000256" key="10">
    <source>
        <dbReference type="ARBA" id="ARBA00023046"/>
    </source>
</evidence>